<evidence type="ECO:0000313" key="9">
    <source>
        <dbReference type="Proteomes" id="UP001303889"/>
    </source>
</evidence>
<keyword evidence="9" id="KW-1185">Reference proteome</keyword>
<dbReference type="GO" id="GO:0003677">
    <property type="term" value="F:DNA binding"/>
    <property type="evidence" value="ECO:0007669"/>
    <property type="project" value="UniProtKB-KW"/>
</dbReference>
<dbReference type="PRINTS" id="PR00755">
    <property type="entry name" value="AFLATOXINBRP"/>
</dbReference>
<feature type="compositionally biased region" description="Basic residues" evidence="6">
    <location>
        <begin position="64"/>
        <end position="73"/>
    </location>
</feature>
<evidence type="ECO:0000313" key="8">
    <source>
        <dbReference type="EMBL" id="KAK3902975.1"/>
    </source>
</evidence>
<dbReference type="Pfam" id="PF00172">
    <property type="entry name" value="Zn_clus"/>
    <property type="match status" value="1"/>
</dbReference>
<reference evidence="8" key="2">
    <citation type="submission" date="2023-05" db="EMBL/GenBank/DDBJ databases">
        <authorList>
            <consortium name="Lawrence Berkeley National Laboratory"/>
            <person name="Steindorff A."/>
            <person name="Hensen N."/>
            <person name="Bonometti L."/>
            <person name="Westerberg I."/>
            <person name="Brannstrom I.O."/>
            <person name="Guillou S."/>
            <person name="Cros-Aarteil S."/>
            <person name="Calhoun S."/>
            <person name="Haridas S."/>
            <person name="Kuo A."/>
            <person name="Mondo S."/>
            <person name="Pangilinan J."/>
            <person name="Riley R."/>
            <person name="Labutti K."/>
            <person name="Andreopoulos B."/>
            <person name="Lipzen A."/>
            <person name="Chen C."/>
            <person name="Yanf M."/>
            <person name="Daum C."/>
            <person name="Ng V."/>
            <person name="Clum A."/>
            <person name="Ohm R."/>
            <person name="Martin F."/>
            <person name="Silar P."/>
            <person name="Natvig D."/>
            <person name="Lalanne C."/>
            <person name="Gautier V."/>
            <person name="Ament-Velasquez S.L."/>
            <person name="Kruys A."/>
            <person name="Hutchinson M.I."/>
            <person name="Powell A.J."/>
            <person name="Barry K."/>
            <person name="Miller A.N."/>
            <person name="Grigoriev I.V."/>
            <person name="Debuchy R."/>
            <person name="Gladieux P."/>
            <person name="Thoren M.H."/>
            <person name="Johannesson H."/>
        </authorList>
    </citation>
    <scope>NUCLEOTIDE SEQUENCE</scope>
    <source>
        <strain evidence="8">CBS 103.79</strain>
    </source>
</reference>
<dbReference type="CDD" id="cd00067">
    <property type="entry name" value="GAL4"/>
    <property type="match status" value="1"/>
</dbReference>
<evidence type="ECO:0000256" key="1">
    <source>
        <dbReference type="ARBA" id="ARBA00022723"/>
    </source>
</evidence>
<dbReference type="InterPro" id="IPR013700">
    <property type="entry name" value="AflR"/>
</dbReference>
<dbReference type="GO" id="GO:0000981">
    <property type="term" value="F:DNA-binding transcription factor activity, RNA polymerase II-specific"/>
    <property type="evidence" value="ECO:0007669"/>
    <property type="project" value="InterPro"/>
</dbReference>
<dbReference type="Gene3D" id="4.10.240.10">
    <property type="entry name" value="Zn(2)-C6 fungal-type DNA-binding domain"/>
    <property type="match status" value="1"/>
</dbReference>
<evidence type="ECO:0000256" key="5">
    <source>
        <dbReference type="ARBA" id="ARBA00023242"/>
    </source>
</evidence>
<dbReference type="PANTHER" id="PTHR31069:SF31">
    <property type="entry name" value="MONODICTYPHENONE CLUSTER TRANSCRIPTION FACTOR-RELATED"/>
    <property type="match status" value="1"/>
</dbReference>
<evidence type="ECO:0000256" key="3">
    <source>
        <dbReference type="ARBA" id="ARBA00023125"/>
    </source>
</evidence>
<dbReference type="PROSITE" id="PS50048">
    <property type="entry name" value="ZN2_CY6_FUNGAL_2"/>
    <property type="match status" value="1"/>
</dbReference>
<keyword evidence="5" id="KW-0539">Nucleus</keyword>
<feature type="region of interest" description="Disordered" evidence="6">
    <location>
        <begin position="1"/>
        <end position="30"/>
    </location>
</feature>
<feature type="region of interest" description="Disordered" evidence="6">
    <location>
        <begin position="278"/>
        <end position="303"/>
    </location>
</feature>
<dbReference type="InterPro" id="IPR001138">
    <property type="entry name" value="Zn2Cys6_DnaBD"/>
</dbReference>
<name>A0AAN6RU05_9PEZI</name>
<dbReference type="GO" id="GO:0005634">
    <property type="term" value="C:nucleus"/>
    <property type="evidence" value="ECO:0007669"/>
    <property type="project" value="InterPro"/>
</dbReference>
<comment type="caution">
    <text evidence="8">The sequence shown here is derived from an EMBL/GenBank/DDBJ whole genome shotgun (WGS) entry which is preliminary data.</text>
</comment>
<dbReference type="InterPro" id="IPR050675">
    <property type="entry name" value="OAF3"/>
</dbReference>
<feature type="domain" description="Zn(2)-C6 fungal-type" evidence="7">
    <location>
        <begin position="29"/>
        <end position="59"/>
    </location>
</feature>
<protein>
    <submittedName>
        <fullName evidence="8">Sterigmatocystin biosynthesis regulatory protein</fullName>
    </submittedName>
</protein>
<keyword evidence="3" id="KW-0238">DNA-binding</keyword>
<dbReference type="AlphaFoldDB" id="A0AAN6RU05"/>
<dbReference type="GO" id="GO:0008270">
    <property type="term" value="F:zinc ion binding"/>
    <property type="evidence" value="ECO:0007669"/>
    <property type="project" value="InterPro"/>
</dbReference>
<evidence type="ECO:0000256" key="2">
    <source>
        <dbReference type="ARBA" id="ARBA00023015"/>
    </source>
</evidence>
<reference evidence="8" key="1">
    <citation type="journal article" date="2023" name="Mol. Phylogenet. Evol.">
        <title>Genome-scale phylogeny and comparative genomics of the fungal order Sordariales.</title>
        <authorList>
            <person name="Hensen N."/>
            <person name="Bonometti L."/>
            <person name="Westerberg I."/>
            <person name="Brannstrom I.O."/>
            <person name="Guillou S."/>
            <person name="Cros-Aarteil S."/>
            <person name="Calhoun S."/>
            <person name="Haridas S."/>
            <person name="Kuo A."/>
            <person name="Mondo S."/>
            <person name="Pangilinan J."/>
            <person name="Riley R."/>
            <person name="LaButti K."/>
            <person name="Andreopoulos B."/>
            <person name="Lipzen A."/>
            <person name="Chen C."/>
            <person name="Yan M."/>
            <person name="Daum C."/>
            <person name="Ng V."/>
            <person name="Clum A."/>
            <person name="Steindorff A."/>
            <person name="Ohm R.A."/>
            <person name="Martin F."/>
            <person name="Silar P."/>
            <person name="Natvig D.O."/>
            <person name="Lalanne C."/>
            <person name="Gautier V."/>
            <person name="Ament-Velasquez S.L."/>
            <person name="Kruys A."/>
            <person name="Hutchinson M.I."/>
            <person name="Powell A.J."/>
            <person name="Barry K."/>
            <person name="Miller A.N."/>
            <person name="Grigoriev I.V."/>
            <person name="Debuchy R."/>
            <person name="Gladieux P."/>
            <person name="Hiltunen Thoren M."/>
            <person name="Johannesson H."/>
        </authorList>
    </citation>
    <scope>NUCLEOTIDE SEQUENCE</scope>
    <source>
        <strain evidence="8">CBS 103.79</strain>
    </source>
</reference>
<dbReference type="Pfam" id="PF08493">
    <property type="entry name" value="AflR"/>
    <property type="match status" value="1"/>
</dbReference>
<dbReference type="SUPFAM" id="SSF57701">
    <property type="entry name" value="Zn2/Cys6 DNA-binding domain"/>
    <property type="match status" value="1"/>
</dbReference>
<keyword evidence="1" id="KW-0479">Metal-binding</keyword>
<accession>A0AAN6RU05</accession>
<evidence type="ECO:0000256" key="4">
    <source>
        <dbReference type="ARBA" id="ARBA00023163"/>
    </source>
</evidence>
<keyword evidence="4" id="KW-0804">Transcription</keyword>
<sequence length="435" mass="45652">MSSLQQQQQQHETRTSRSTPRPQPKLRSSCDACGEAKIRCDRSRPSCGRCAVQGVGCVYGVSRKAGKPPKRRPAAPLPVPPAQRPVGSGTTSVDLAGSGYDDIDIMLSPPEGPLALDSPFSTSYAAFQTWFPPDSLETLGALAGHGEGGGDPCIGRGHSCESELDPAPVDNLSAAATTAPTPPTPPPTIGHECTQESKEIMRRLYCAHPSNSVSDGVPARTLDLGGVLTRNREVAVRLALLLRCPCARSPHMAMLYASVLSRVLLWYRQAAWNTGAAGTASSSLSSSTFPATPPSLVGTHGTTPPLSSSSAMLKLFDPAGAADDINTGVSVLPEPVTVGAFQSDDRTLQTALANRLVLSELKRVRSLIESFVSLGTSTPDFPNPGDACPAAGEFSPAVADASLFASLGAWLRSEHARVEWKARSGLSVLDETNSF</sequence>
<organism evidence="8 9">
    <name type="scientific">Staphylotrichum tortipilum</name>
    <dbReference type="NCBI Taxonomy" id="2831512"/>
    <lineage>
        <taxon>Eukaryota</taxon>
        <taxon>Fungi</taxon>
        <taxon>Dikarya</taxon>
        <taxon>Ascomycota</taxon>
        <taxon>Pezizomycotina</taxon>
        <taxon>Sordariomycetes</taxon>
        <taxon>Sordariomycetidae</taxon>
        <taxon>Sordariales</taxon>
        <taxon>Chaetomiaceae</taxon>
        <taxon>Staphylotrichum</taxon>
    </lineage>
</organism>
<gene>
    <name evidence="8" type="ORF">C8A05DRAFT_15037</name>
</gene>
<dbReference type="SMART" id="SM00066">
    <property type="entry name" value="GAL4"/>
    <property type="match status" value="1"/>
</dbReference>
<dbReference type="EMBL" id="MU855476">
    <property type="protein sequence ID" value="KAK3902975.1"/>
    <property type="molecule type" value="Genomic_DNA"/>
</dbReference>
<dbReference type="PANTHER" id="PTHR31069">
    <property type="entry name" value="OLEATE-ACTIVATED TRANSCRIPTION FACTOR 1-RELATED"/>
    <property type="match status" value="1"/>
</dbReference>
<feature type="compositionally biased region" description="Low complexity" evidence="6">
    <location>
        <begin position="278"/>
        <end position="296"/>
    </location>
</feature>
<feature type="region of interest" description="Disordered" evidence="6">
    <location>
        <begin position="62"/>
        <end position="91"/>
    </location>
</feature>
<keyword evidence="2" id="KW-0805">Transcription regulation</keyword>
<proteinExistence type="predicted"/>
<dbReference type="GO" id="GO:0045122">
    <property type="term" value="P:aflatoxin biosynthetic process"/>
    <property type="evidence" value="ECO:0007669"/>
    <property type="project" value="InterPro"/>
</dbReference>
<dbReference type="InterPro" id="IPR036864">
    <property type="entry name" value="Zn2-C6_fun-type_DNA-bd_sf"/>
</dbReference>
<dbReference type="Proteomes" id="UP001303889">
    <property type="component" value="Unassembled WGS sequence"/>
</dbReference>
<feature type="compositionally biased region" description="Low complexity" evidence="6">
    <location>
        <begin position="1"/>
        <end position="10"/>
    </location>
</feature>
<evidence type="ECO:0000256" key="6">
    <source>
        <dbReference type="SAM" id="MobiDB-lite"/>
    </source>
</evidence>
<evidence type="ECO:0000259" key="7">
    <source>
        <dbReference type="PROSITE" id="PS50048"/>
    </source>
</evidence>